<sequence length="348" mass="41330">MTIDKGIFIRNIYYMLTYAFQELKQNNYEEIAGEEFDEIHDLFAEILVRGISYQLKQGLHKEYISCHGSLSTLKGKLDINGTINNLMRKQQKIDCEYDELSENNKFNQILKTTVQFLLKHPNVKSDRKASLKRLMLFFSNVEVIDIPTINWTTMRFDRNCKTYQMLLYICYFILDGMLMTTEKGTYKMRDFSDEHMCRLYEKFVLEYYRKHYPELKAKATQIDWNIDKEQSTSSILPIMRTDITLTFKERTLIIDTKYYSKSMQCQFDKRTIHSNNLYQIHSYVMNYDVNHAGNVDGMLLYAKTEEDITPDGQTTFRDGNIIYYRTLDLNQDFENIKKQLDGFLVHGL</sequence>
<dbReference type="InterPro" id="IPR014407">
    <property type="entry name" value="McrC_bac"/>
</dbReference>
<proteinExistence type="predicted"/>
<dbReference type="AlphaFoldDB" id="A0A1I4X5G1"/>
<organism evidence="1 2">
    <name type="scientific">Bacteroides xylanisolvens</name>
    <dbReference type="NCBI Taxonomy" id="371601"/>
    <lineage>
        <taxon>Bacteria</taxon>
        <taxon>Pseudomonadati</taxon>
        <taxon>Bacteroidota</taxon>
        <taxon>Bacteroidia</taxon>
        <taxon>Bacteroidales</taxon>
        <taxon>Bacteroidaceae</taxon>
        <taxon>Bacteroides</taxon>
    </lineage>
</organism>
<gene>
    <name evidence="1" type="ORF">SAMN05216250_12459</name>
</gene>
<dbReference type="PANTHER" id="PTHR38733:SF1">
    <property type="entry name" value="TYPE IV METHYL-DIRECTED RESTRICTION ENZYME ECOKMCRBC"/>
    <property type="match status" value="1"/>
</dbReference>
<evidence type="ECO:0000313" key="2">
    <source>
        <dbReference type="Proteomes" id="UP000183766"/>
    </source>
</evidence>
<accession>A0A1I4X5G1</accession>
<dbReference type="NCBIfam" id="NF007277">
    <property type="entry name" value="PRK09736.1"/>
    <property type="match status" value="1"/>
</dbReference>
<dbReference type="PANTHER" id="PTHR38733">
    <property type="entry name" value="PROTEIN MCRC"/>
    <property type="match status" value="1"/>
</dbReference>
<dbReference type="EMBL" id="FOUM01000024">
    <property type="protein sequence ID" value="SFN20912.1"/>
    <property type="molecule type" value="Genomic_DNA"/>
</dbReference>
<dbReference type="PIRSF" id="PIRSF003109">
    <property type="entry name" value="McrC"/>
    <property type="match status" value="1"/>
</dbReference>
<dbReference type="RefSeq" id="WP_008651268.1">
    <property type="nucleotide sequence ID" value="NZ_FOUM01000024.1"/>
</dbReference>
<evidence type="ECO:0000313" key="1">
    <source>
        <dbReference type="EMBL" id="SFN20912.1"/>
    </source>
</evidence>
<dbReference type="Proteomes" id="UP000183766">
    <property type="component" value="Unassembled WGS sequence"/>
</dbReference>
<dbReference type="Pfam" id="PF10117">
    <property type="entry name" value="McrBC"/>
    <property type="match status" value="1"/>
</dbReference>
<protein>
    <submittedName>
        <fullName evidence="1">5-methylcytosine-specific restriction enzyme subunit McrC</fullName>
    </submittedName>
</protein>
<dbReference type="GO" id="GO:0009307">
    <property type="term" value="P:DNA restriction-modification system"/>
    <property type="evidence" value="ECO:0007669"/>
    <property type="project" value="InterPro"/>
</dbReference>
<reference evidence="2" key="1">
    <citation type="submission" date="2016-10" db="EMBL/GenBank/DDBJ databases">
        <authorList>
            <person name="Varghese N."/>
            <person name="Submissions S."/>
        </authorList>
    </citation>
    <scope>NUCLEOTIDE SEQUENCE [LARGE SCALE GENOMIC DNA]</scope>
    <source>
        <strain evidence="2">NLAE-zl-C202</strain>
    </source>
</reference>
<name>A0A1I4X5G1_9BACE</name>
<dbReference type="InterPro" id="IPR019292">
    <property type="entry name" value="McrC"/>
</dbReference>